<dbReference type="InterPro" id="IPR038078">
    <property type="entry name" value="PhoU-like_sf"/>
</dbReference>
<accession>A0A1V4SW92</accession>
<dbReference type="OrthoDB" id="9797568at2"/>
<evidence type="ECO:0000256" key="1">
    <source>
        <dbReference type="ARBA" id="ARBA00008591"/>
    </source>
</evidence>
<comment type="similarity">
    <text evidence="1">Belongs to the UPF0111 family.</text>
</comment>
<sequence length="206" mass="24071">MFNFNPREDKFFVMFIDEAKNIHESAILLKKGFENLDNKNEIAKLLGDLEHKGDLMVHDNIIELNNAFITPIDREDIFRIIKKMDNVLDDIDSAANRLIMYDIKEVTEESLEMCDMIIEITSELLKLMEELKKIGKRNSMVEKIREINAIEHKGDKLYRRTITNLFKNTDPIEIIKWKDIYLILENTLDSCEQIAAIVEGVVMKHA</sequence>
<dbReference type="PANTHER" id="PTHR37298">
    <property type="entry name" value="UPF0111 PROTEIN YKAA"/>
    <property type="match status" value="1"/>
</dbReference>
<dbReference type="InterPro" id="IPR018445">
    <property type="entry name" value="Put_Phosphate_transp_reg"/>
</dbReference>
<dbReference type="Proteomes" id="UP000191448">
    <property type="component" value="Unassembled WGS sequence"/>
</dbReference>
<dbReference type="EMBL" id="LTAY01000030">
    <property type="protein sequence ID" value="OPX48593.1"/>
    <property type="molecule type" value="Genomic_DNA"/>
</dbReference>
<dbReference type="PANTHER" id="PTHR37298:SF1">
    <property type="entry name" value="UPF0111 PROTEIN YKAA"/>
    <property type="match status" value="1"/>
</dbReference>
<dbReference type="InterPro" id="IPR052912">
    <property type="entry name" value="UPF0111_domain"/>
</dbReference>
<evidence type="ECO:0000313" key="2">
    <source>
        <dbReference type="EMBL" id="OPX48593.1"/>
    </source>
</evidence>
<dbReference type="AlphaFoldDB" id="A0A1V4SW92"/>
<organism evidence="2 3">
    <name type="scientific">Clostridium thermobutyricum DSM 4928</name>
    <dbReference type="NCBI Taxonomy" id="1121339"/>
    <lineage>
        <taxon>Bacteria</taxon>
        <taxon>Bacillati</taxon>
        <taxon>Bacillota</taxon>
        <taxon>Clostridia</taxon>
        <taxon>Eubacteriales</taxon>
        <taxon>Clostridiaceae</taxon>
        <taxon>Clostridium</taxon>
    </lineage>
</organism>
<evidence type="ECO:0000313" key="3">
    <source>
        <dbReference type="Proteomes" id="UP000191448"/>
    </source>
</evidence>
<dbReference type="RefSeq" id="WP_002598108.1">
    <property type="nucleotide sequence ID" value="NZ_LTAY01000030.1"/>
</dbReference>
<dbReference type="Pfam" id="PF01865">
    <property type="entry name" value="PhoU_div"/>
    <property type="match status" value="1"/>
</dbReference>
<reference evidence="2 3" key="1">
    <citation type="submission" date="2016-02" db="EMBL/GenBank/DDBJ databases">
        <title>Genome sequence of Clostridium thermobutyricum DSM 4928.</title>
        <authorList>
            <person name="Poehlein A."/>
            <person name="Daniel R."/>
        </authorList>
    </citation>
    <scope>NUCLEOTIDE SEQUENCE [LARGE SCALE GENOMIC DNA]</scope>
    <source>
        <strain evidence="2 3">DSM 4928</strain>
    </source>
</reference>
<name>A0A1V4SW92_9CLOT</name>
<comment type="caution">
    <text evidence="2">The sequence shown here is derived from an EMBL/GenBank/DDBJ whole genome shotgun (WGS) entry which is preliminary data.</text>
</comment>
<dbReference type="Gene3D" id="1.20.58.220">
    <property type="entry name" value="Phosphate transport system protein phou homolog 2, domain 2"/>
    <property type="match status" value="1"/>
</dbReference>
<proteinExistence type="inferred from homology"/>
<protein>
    <submittedName>
        <fullName evidence="2">Putative pit accessory protein</fullName>
    </submittedName>
</protein>
<gene>
    <name evidence="2" type="ORF">CLTHE_11240</name>
</gene>